<dbReference type="EMBL" id="JAVBIK010000003">
    <property type="protein sequence ID" value="MDT7520650.1"/>
    <property type="molecule type" value="Genomic_DNA"/>
</dbReference>
<dbReference type="NCBIfam" id="NF033542">
    <property type="entry name" value="transpos_IS110"/>
    <property type="match status" value="1"/>
</dbReference>
<comment type="caution">
    <text evidence="3">The sequence shown here is derived from an EMBL/GenBank/DDBJ whole genome shotgun (WGS) entry which is preliminary data.</text>
</comment>
<evidence type="ECO:0000259" key="2">
    <source>
        <dbReference type="Pfam" id="PF02371"/>
    </source>
</evidence>
<gene>
    <name evidence="3" type="ORF">RAE19_18475</name>
</gene>
<keyword evidence="4" id="KW-1185">Reference proteome</keyword>
<dbReference type="PANTHER" id="PTHR33055">
    <property type="entry name" value="TRANSPOSASE FOR INSERTION SEQUENCE ELEMENT IS1111A"/>
    <property type="match status" value="1"/>
</dbReference>
<protein>
    <submittedName>
        <fullName evidence="3">IS110 family transposase</fullName>
    </submittedName>
</protein>
<dbReference type="InterPro" id="IPR002525">
    <property type="entry name" value="Transp_IS110-like_N"/>
</dbReference>
<dbReference type="Proteomes" id="UP001321700">
    <property type="component" value="Unassembled WGS sequence"/>
</dbReference>
<evidence type="ECO:0000259" key="1">
    <source>
        <dbReference type="Pfam" id="PF01548"/>
    </source>
</evidence>
<dbReference type="InterPro" id="IPR003346">
    <property type="entry name" value="Transposase_20"/>
</dbReference>
<organism evidence="3 4">
    <name type="scientific">Rhodoferax potami</name>
    <dbReference type="NCBI Taxonomy" id="3068338"/>
    <lineage>
        <taxon>Bacteria</taxon>
        <taxon>Pseudomonadati</taxon>
        <taxon>Pseudomonadota</taxon>
        <taxon>Betaproteobacteria</taxon>
        <taxon>Burkholderiales</taxon>
        <taxon>Comamonadaceae</taxon>
        <taxon>Rhodoferax</taxon>
    </lineage>
</organism>
<sequence>MNDISLAAIVRVGVDLSKKYFQVHAITQLGDVTLAKAYSRDRFFSWCSDLPSGCLVAMESCGGAHHVARRLRAMGLDARLIAGSFVTPYRMAGKSGKNDANDAAAICEAAGRPQMRFVPIKTCEQQGQLAVHRLREGYKEERTACLNRIRGLLTEFGLVFPQSPEALRGAIQEVLEDASNELPTVARLALDRANSHYTELDKEIAWCDERICAHVKSDEQAKKAAQLLGIGPLTASALVSTVGDFAQFHSARQFGAWLGLAPSQNSTGGKAKLGGITKRGDTYLRTLLIQGAKSAVMSAGKRSDRISKWLLQLKERIGWQKTVVALANKNARILWSVLTRGTTFDPDHVPTYPGAVSVA</sequence>
<evidence type="ECO:0000313" key="4">
    <source>
        <dbReference type="Proteomes" id="UP001321700"/>
    </source>
</evidence>
<dbReference type="PANTHER" id="PTHR33055:SF3">
    <property type="entry name" value="PUTATIVE TRANSPOSASE FOR IS117-RELATED"/>
    <property type="match status" value="1"/>
</dbReference>
<dbReference type="InterPro" id="IPR047650">
    <property type="entry name" value="Transpos_IS110"/>
</dbReference>
<dbReference type="Pfam" id="PF01548">
    <property type="entry name" value="DEDD_Tnp_IS110"/>
    <property type="match status" value="1"/>
</dbReference>
<evidence type="ECO:0000313" key="3">
    <source>
        <dbReference type="EMBL" id="MDT7520650.1"/>
    </source>
</evidence>
<feature type="domain" description="Transposase IS110-like N-terminal" evidence="1">
    <location>
        <begin position="12"/>
        <end position="156"/>
    </location>
</feature>
<name>A0ABU3KS80_9BURK</name>
<dbReference type="Pfam" id="PF02371">
    <property type="entry name" value="Transposase_20"/>
    <property type="match status" value="1"/>
</dbReference>
<accession>A0ABU3KS80</accession>
<reference evidence="3 4" key="1">
    <citation type="submission" date="2023-08" db="EMBL/GenBank/DDBJ databases">
        <title>Rhodoferax potami sp. nov. and Rhodoferax mekongensis sp. nov., isolated from the Mekong River in Thailand.</title>
        <authorList>
            <person name="Kitikhun S."/>
            <person name="Charoenyingcharoen P."/>
            <person name="Siriarchawattana P."/>
            <person name="Likhitrattanapisal S."/>
            <person name="Nilsakha T."/>
            <person name="Chanpet A."/>
            <person name="Rattanawaree P."/>
            <person name="Ingsriswang S."/>
        </authorList>
    </citation>
    <scope>NUCLEOTIDE SEQUENCE [LARGE SCALE GENOMIC DNA]</scope>
    <source>
        <strain evidence="3 4">TBRC 17660</strain>
    </source>
</reference>
<feature type="domain" description="Transposase IS116/IS110/IS902 C-terminal" evidence="2">
    <location>
        <begin position="225"/>
        <end position="301"/>
    </location>
</feature>
<proteinExistence type="predicted"/>